<dbReference type="Proteomes" id="UP000549616">
    <property type="component" value="Unassembled WGS sequence"/>
</dbReference>
<gene>
    <name evidence="2" type="ORF">HNR02_005942</name>
</gene>
<reference evidence="2 3" key="1">
    <citation type="submission" date="2020-07" db="EMBL/GenBank/DDBJ databases">
        <title>Sequencing the genomes of 1000 actinobacteria strains.</title>
        <authorList>
            <person name="Klenk H.-P."/>
        </authorList>
    </citation>
    <scope>NUCLEOTIDE SEQUENCE [LARGE SCALE GENOMIC DNA]</scope>
    <source>
        <strain evidence="2 3">DSM 104006</strain>
    </source>
</reference>
<name>A0A853BD45_9PSEU</name>
<organism evidence="2 3">
    <name type="scientific">Amycolatopsis endophytica</name>
    <dbReference type="NCBI Taxonomy" id="860233"/>
    <lineage>
        <taxon>Bacteria</taxon>
        <taxon>Bacillati</taxon>
        <taxon>Actinomycetota</taxon>
        <taxon>Actinomycetes</taxon>
        <taxon>Pseudonocardiales</taxon>
        <taxon>Pseudonocardiaceae</taxon>
        <taxon>Amycolatopsis</taxon>
    </lineage>
</organism>
<evidence type="ECO:0000313" key="2">
    <source>
        <dbReference type="EMBL" id="NYI92567.1"/>
    </source>
</evidence>
<sequence>MRHAGGERGNPPWPGHAVRARLPPAPGRSRTPTVISAMST</sequence>
<protein>
    <submittedName>
        <fullName evidence="2">Uncharacterized protein</fullName>
    </submittedName>
</protein>
<dbReference type="AlphaFoldDB" id="A0A853BD45"/>
<accession>A0A853BD45</accession>
<evidence type="ECO:0000256" key="1">
    <source>
        <dbReference type="SAM" id="MobiDB-lite"/>
    </source>
</evidence>
<evidence type="ECO:0000313" key="3">
    <source>
        <dbReference type="Proteomes" id="UP000549616"/>
    </source>
</evidence>
<dbReference type="EMBL" id="JACCFK010000002">
    <property type="protein sequence ID" value="NYI92567.1"/>
    <property type="molecule type" value="Genomic_DNA"/>
</dbReference>
<feature type="compositionally biased region" description="Polar residues" evidence="1">
    <location>
        <begin position="30"/>
        <end position="40"/>
    </location>
</feature>
<proteinExistence type="predicted"/>
<comment type="caution">
    <text evidence="2">The sequence shown here is derived from an EMBL/GenBank/DDBJ whole genome shotgun (WGS) entry which is preliminary data.</text>
</comment>
<keyword evidence="3" id="KW-1185">Reference proteome</keyword>
<feature type="region of interest" description="Disordered" evidence="1">
    <location>
        <begin position="1"/>
        <end position="40"/>
    </location>
</feature>